<feature type="transmembrane region" description="Helical" evidence="1">
    <location>
        <begin position="20"/>
        <end position="41"/>
    </location>
</feature>
<dbReference type="Proteomes" id="UP000297890">
    <property type="component" value="Unassembled WGS sequence"/>
</dbReference>
<feature type="transmembrane region" description="Helical" evidence="1">
    <location>
        <begin position="62"/>
        <end position="82"/>
    </location>
</feature>
<dbReference type="EMBL" id="SRIO01000010">
    <property type="protein sequence ID" value="TFZ82347.1"/>
    <property type="molecule type" value="Genomic_DNA"/>
</dbReference>
<evidence type="ECO:0000313" key="2">
    <source>
        <dbReference type="EMBL" id="TFZ82347.1"/>
    </source>
</evidence>
<dbReference type="RefSeq" id="WP_135282053.1">
    <property type="nucleotide sequence ID" value="NZ_SRIO01000010.1"/>
</dbReference>
<sequence length="153" mass="17336">MSDVLAAADLLFQNAREVWWVLPLTAAVMVASTLLLPWLIIQMPPDYFLQGHRHPLARRERHWALHVALVLGKNLLGLIMVLSGTAMLALPGQGVLTILAGIMVMDFPGKYRLEGAIIRRRAVLKGLNWIRRRAHKPPLIPPPRHPWRDEQDD</sequence>
<dbReference type="AlphaFoldDB" id="A0A4Z0F9T5"/>
<gene>
    <name evidence="2" type="ORF">E4680_08890</name>
</gene>
<accession>A0A4Z0F9T5</accession>
<keyword evidence="1" id="KW-0812">Transmembrane</keyword>
<reference evidence="2 3" key="1">
    <citation type="journal article" date="2019" name="ISME J.">
        <title>Candidatus Macondimonas diazotrophica, a novel gammaproteobacterial genus dominating crude-oil-contaminated coastal sediments.</title>
        <authorList>
            <person name="Karthikeyan S."/>
            <person name="Konstantinidis K."/>
        </authorList>
    </citation>
    <scope>NUCLEOTIDE SEQUENCE [LARGE SCALE GENOMIC DNA]</scope>
    <source>
        <strain evidence="2 3">KTK01</strain>
    </source>
</reference>
<organism evidence="2 3">
    <name type="scientific">Candidatus Macondimonas diazotrophica</name>
    <dbReference type="NCBI Taxonomy" id="2305248"/>
    <lineage>
        <taxon>Bacteria</taxon>
        <taxon>Pseudomonadati</taxon>
        <taxon>Pseudomonadota</taxon>
        <taxon>Gammaproteobacteria</taxon>
        <taxon>Chromatiales</taxon>
        <taxon>Ectothiorhodospiraceae</taxon>
        <taxon>Candidatus Macondimonas</taxon>
    </lineage>
</organism>
<evidence type="ECO:0000313" key="3">
    <source>
        <dbReference type="Proteomes" id="UP000297890"/>
    </source>
</evidence>
<comment type="caution">
    <text evidence="2">The sequence shown here is derived from an EMBL/GenBank/DDBJ whole genome shotgun (WGS) entry which is preliminary data.</text>
</comment>
<evidence type="ECO:0008006" key="4">
    <source>
        <dbReference type="Google" id="ProtNLM"/>
    </source>
</evidence>
<proteinExistence type="predicted"/>
<keyword evidence="3" id="KW-1185">Reference proteome</keyword>
<keyword evidence="1" id="KW-0472">Membrane</keyword>
<protein>
    <recommendedName>
        <fullName evidence="4">Transmembrane protein (PGPGW)</fullName>
    </recommendedName>
</protein>
<keyword evidence="1" id="KW-1133">Transmembrane helix</keyword>
<feature type="transmembrane region" description="Helical" evidence="1">
    <location>
        <begin position="88"/>
        <end position="107"/>
    </location>
</feature>
<name>A0A4Z0F9T5_9GAMM</name>
<evidence type="ECO:0000256" key="1">
    <source>
        <dbReference type="SAM" id="Phobius"/>
    </source>
</evidence>
<dbReference type="OrthoDB" id="9800130at2"/>